<comment type="similarity">
    <text evidence="1">Belongs to the bacterial solute-binding protein 3 family.</text>
</comment>
<gene>
    <name evidence="5" type="ORF">O0V09_04795</name>
</gene>
<feature type="signal peptide" evidence="3">
    <location>
        <begin position="1"/>
        <end position="24"/>
    </location>
</feature>
<dbReference type="RefSeq" id="WP_258330659.1">
    <property type="nucleotide sequence ID" value="NZ_JAPTGG010000003.1"/>
</dbReference>
<dbReference type="EMBL" id="JAPTGG010000003">
    <property type="protein sequence ID" value="MCZ0864504.1"/>
    <property type="molecule type" value="Genomic_DNA"/>
</dbReference>
<name>A0A9J6RJU8_9GAMM</name>
<evidence type="ECO:0000259" key="4">
    <source>
        <dbReference type="SMART" id="SM00062"/>
    </source>
</evidence>
<comment type="caution">
    <text evidence="5">The sequence shown here is derived from an EMBL/GenBank/DDBJ whole genome shotgun (WGS) entry which is preliminary data.</text>
</comment>
<organism evidence="5 6">
    <name type="scientific">Dasania phycosphaerae</name>
    <dbReference type="NCBI Taxonomy" id="2950436"/>
    <lineage>
        <taxon>Bacteria</taxon>
        <taxon>Pseudomonadati</taxon>
        <taxon>Pseudomonadota</taxon>
        <taxon>Gammaproteobacteria</taxon>
        <taxon>Cellvibrionales</taxon>
        <taxon>Spongiibacteraceae</taxon>
        <taxon>Dasania</taxon>
    </lineage>
</organism>
<dbReference type="InterPro" id="IPR001638">
    <property type="entry name" value="Solute-binding_3/MltF_N"/>
</dbReference>
<evidence type="ECO:0000256" key="2">
    <source>
        <dbReference type="ARBA" id="ARBA00022729"/>
    </source>
</evidence>
<evidence type="ECO:0000256" key="3">
    <source>
        <dbReference type="SAM" id="SignalP"/>
    </source>
</evidence>
<dbReference type="PANTHER" id="PTHR35936">
    <property type="entry name" value="MEMBRANE-BOUND LYTIC MUREIN TRANSGLYCOSYLASE F"/>
    <property type="match status" value="1"/>
</dbReference>
<feature type="domain" description="Solute-binding protein family 3/N-terminal" evidence="4">
    <location>
        <begin position="26"/>
        <end position="240"/>
    </location>
</feature>
<feature type="chain" id="PRO_5039933861" evidence="3">
    <location>
        <begin position="25"/>
        <end position="247"/>
    </location>
</feature>
<dbReference type="SMART" id="SM00062">
    <property type="entry name" value="PBPb"/>
    <property type="match status" value="1"/>
</dbReference>
<keyword evidence="6" id="KW-1185">Reference proteome</keyword>
<accession>A0A9J6RJU8</accession>
<keyword evidence="2 3" id="KW-0732">Signal</keyword>
<sequence>MGIKARLTNILRAGLVCCSTMAAADTLVVATDIWEDFSNADGSGYYTDILSAIYEPRGIKVEVKYVPYKRSVEMMTSGKADVVLGAYKSEGLAGSYAAYPLEMDVVDVAISPELAASWSGLATLEGKKVGAVRGNDFDEYVPVKIQYKEVSNLKSLVKMLNHKRIDAILDYEADILRELKATGETAKFEIKNGVIKTPSFAVFANNSHGQAMLKIFNEAFIELHQSGQLKELLMKNTGSLDGYPVLE</sequence>
<dbReference type="SUPFAM" id="SSF53850">
    <property type="entry name" value="Periplasmic binding protein-like II"/>
    <property type="match status" value="1"/>
</dbReference>
<proteinExistence type="inferred from homology"/>
<dbReference type="Proteomes" id="UP001069090">
    <property type="component" value="Unassembled WGS sequence"/>
</dbReference>
<reference evidence="5 6" key="1">
    <citation type="submission" date="2022-12" db="EMBL/GenBank/DDBJ databases">
        <title>Dasania phycosphaerae sp. nov., isolated from particulate material of the south coast of Korea.</title>
        <authorList>
            <person name="Jiang Y."/>
        </authorList>
    </citation>
    <scope>NUCLEOTIDE SEQUENCE [LARGE SCALE GENOMIC DNA]</scope>
    <source>
        <strain evidence="5 6">GY-19</strain>
    </source>
</reference>
<dbReference type="AlphaFoldDB" id="A0A9J6RJU8"/>
<dbReference type="Gene3D" id="3.40.190.10">
    <property type="entry name" value="Periplasmic binding protein-like II"/>
    <property type="match status" value="2"/>
</dbReference>
<evidence type="ECO:0000256" key="1">
    <source>
        <dbReference type="ARBA" id="ARBA00010333"/>
    </source>
</evidence>
<evidence type="ECO:0000313" key="5">
    <source>
        <dbReference type="EMBL" id="MCZ0864504.1"/>
    </source>
</evidence>
<dbReference type="PANTHER" id="PTHR35936:SF25">
    <property type="entry name" value="ABC TRANSPORTER SUBSTRATE-BINDING PROTEIN"/>
    <property type="match status" value="1"/>
</dbReference>
<evidence type="ECO:0000313" key="6">
    <source>
        <dbReference type="Proteomes" id="UP001069090"/>
    </source>
</evidence>
<protein>
    <submittedName>
        <fullName evidence="5">Transporter substrate-binding domain-containing protein</fullName>
    </submittedName>
</protein>